<dbReference type="AlphaFoldDB" id="A0A835JP75"/>
<evidence type="ECO:0000313" key="2">
    <source>
        <dbReference type="Proteomes" id="UP000657918"/>
    </source>
</evidence>
<gene>
    <name evidence="1" type="ORF">SADUNF_Sadunf13G0085700</name>
</gene>
<accession>A0A835JP75</accession>
<name>A0A835JP75_9ROSI</name>
<reference evidence="1 2" key="1">
    <citation type="submission" date="2020-10" db="EMBL/GenBank/DDBJ databases">
        <title>Plant Genome Project.</title>
        <authorList>
            <person name="Zhang R.-G."/>
        </authorList>
    </citation>
    <scope>NUCLEOTIDE SEQUENCE [LARGE SCALE GENOMIC DNA]</scope>
    <source>
        <strain evidence="1">FAFU-HL-1</strain>
        <tissue evidence="1">Leaf</tissue>
    </source>
</reference>
<proteinExistence type="predicted"/>
<dbReference type="EMBL" id="JADGMS010000013">
    <property type="protein sequence ID" value="KAF9670600.1"/>
    <property type="molecule type" value="Genomic_DNA"/>
</dbReference>
<sequence length="91" mass="10829">MYLVYVSIGIQQRLFSVLASWLRILVIRHCESTIFKHLNCCLWGWQQPPFDVASRCFINFKFLSIPSRIVPQQSPACTRWLKERWEGMQPQ</sequence>
<keyword evidence="2" id="KW-1185">Reference proteome</keyword>
<organism evidence="1 2">
    <name type="scientific">Salix dunnii</name>
    <dbReference type="NCBI Taxonomy" id="1413687"/>
    <lineage>
        <taxon>Eukaryota</taxon>
        <taxon>Viridiplantae</taxon>
        <taxon>Streptophyta</taxon>
        <taxon>Embryophyta</taxon>
        <taxon>Tracheophyta</taxon>
        <taxon>Spermatophyta</taxon>
        <taxon>Magnoliopsida</taxon>
        <taxon>eudicotyledons</taxon>
        <taxon>Gunneridae</taxon>
        <taxon>Pentapetalae</taxon>
        <taxon>rosids</taxon>
        <taxon>fabids</taxon>
        <taxon>Malpighiales</taxon>
        <taxon>Salicaceae</taxon>
        <taxon>Saliceae</taxon>
        <taxon>Salix</taxon>
    </lineage>
</organism>
<comment type="caution">
    <text evidence="1">The sequence shown here is derived from an EMBL/GenBank/DDBJ whole genome shotgun (WGS) entry which is preliminary data.</text>
</comment>
<dbReference type="Proteomes" id="UP000657918">
    <property type="component" value="Unassembled WGS sequence"/>
</dbReference>
<protein>
    <submittedName>
        <fullName evidence="1">Uncharacterized protein</fullName>
    </submittedName>
</protein>
<evidence type="ECO:0000313" key="1">
    <source>
        <dbReference type="EMBL" id="KAF9670600.1"/>
    </source>
</evidence>